<dbReference type="PANTHER" id="PTHR10344:SF4">
    <property type="entry name" value="UMP-CMP KINASE 2, MITOCHONDRIAL"/>
    <property type="match status" value="1"/>
</dbReference>
<keyword evidence="5 10" id="KW-0545">Nucleotide biosynthesis</keyword>
<keyword evidence="6 10" id="KW-0547">Nucleotide-binding</keyword>
<gene>
    <name evidence="10" type="primary">tmk</name>
    <name evidence="12" type="ordered locus">FsymDg_1969</name>
</gene>
<dbReference type="PANTHER" id="PTHR10344">
    <property type="entry name" value="THYMIDYLATE KINASE"/>
    <property type="match status" value="1"/>
</dbReference>
<dbReference type="Pfam" id="PF02223">
    <property type="entry name" value="Thymidylate_kin"/>
    <property type="match status" value="1"/>
</dbReference>
<proteinExistence type="inferred from homology"/>
<dbReference type="RefSeq" id="WP_013873342.1">
    <property type="nucleotide sequence ID" value="NC_015656.1"/>
</dbReference>
<organism evidence="12 13">
    <name type="scientific">Candidatus Protofrankia datiscae</name>
    <dbReference type="NCBI Taxonomy" id="2716812"/>
    <lineage>
        <taxon>Bacteria</taxon>
        <taxon>Bacillati</taxon>
        <taxon>Actinomycetota</taxon>
        <taxon>Actinomycetes</taxon>
        <taxon>Frankiales</taxon>
        <taxon>Frankiaceae</taxon>
        <taxon>Protofrankia</taxon>
    </lineage>
</organism>
<dbReference type="InterPro" id="IPR027417">
    <property type="entry name" value="P-loop_NTPase"/>
</dbReference>
<dbReference type="CDD" id="cd01672">
    <property type="entry name" value="TMPK"/>
    <property type="match status" value="1"/>
</dbReference>
<comment type="function">
    <text evidence="10">Phosphorylation of dTMP to form dTDP in both de novo and salvage pathways of dTTP synthesis.</text>
</comment>
<dbReference type="STRING" id="656024.FsymDg_1969"/>
<dbReference type="NCBIfam" id="TIGR00041">
    <property type="entry name" value="DTMP_kinase"/>
    <property type="match status" value="1"/>
</dbReference>
<evidence type="ECO:0000256" key="2">
    <source>
        <dbReference type="ARBA" id="ARBA00012980"/>
    </source>
</evidence>
<keyword evidence="4 10" id="KW-0808">Transferase</keyword>
<dbReference type="Gene3D" id="3.40.50.300">
    <property type="entry name" value="P-loop containing nucleotide triphosphate hydrolases"/>
    <property type="match status" value="1"/>
</dbReference>
<keyword evidence="7 10" id="KW-0418">Kinase</keyword>
<feature type="domain" description="Thymidylate kinase-like" evidence="11">
    <location>
        <begin position="9"/>
        <end position="147"/>
    </location>
</feature>
<evidence type="ECO:0000313" key="13">
    <source>
        <dbReference type="Proteomes" id="UP000001549"/>
    </source>
</evidence>
<comment type="similarity">
    <text evidence="1 10">Belongs to the thymidylate kinase family.</text>
</comment>
<dbReference type="EC" id="2.7.4.9" evidence="2 10"/>
<evidence type="ECO:0000256" key="6">
    <source>
        <dbReference type="ARBA" id="ARBA00022741"/>
    </source>
</evidence>
<sequence>MNRGFFVAIDGPSGIGKSTVTAALAGQLAGQGLPVLATKEPTASPLGSLTRFGTDDYQGLALACLVAADRYQHLETEIRPALASGTVVVCDRYVASSLVLQRLDGVPPKFLWALAEQADRPDLTVILTGDPIRSRERAARRGLYNRFHRGGPEAGAAEAEAYRAVAAELQAAGHAVVVHDIGTQTAEEVAAVLAASVLSRREGNWTTAPS</sequence>
<dbReference type="GO" id="GO:0005829">
    <property type="term" value="C:cytosol"/>
    <property type="evidence" value="ECO:0007669"/>
    <property type="project" value="TreeGrafter"/>
</dbReference>
<reference evidence="12 13" key="1">
    <citation type="submission" date="2011-05" db="EMBL/GenBank/DDBJ databases">
        <title>Complete sequence of chromosome of Frankia symbiont of Datisca glomerata.</title>
        <authorList>
            <consortium name="US DOE Joint Genome Institute"/>
            <person name="Lucas S."/>
            <person name="Han J."/>
            <person name="Lapidus A."/>
            <person name="Cheng J.-F."/>
            <person name="Goodwin L."/>
            <person name="Pitluck S."/>
            <person name="Peters L."/>
            <person name="Mikhailova N."/>
            <person name="Chertkov O."/>
            <person name="Teshima H."/>
            <person name="Han C."/>
            <person name="Tapia R."/>
            <person name="Land M."/>
            <person name="Hauser L."/>
            <person name="Kyrpides N."/>
            <person name="Ivanova N."/>
            <person name="Pagani I."/>
            <person name="Berry A."/>
            <person name="Pawlowski K."/>
            <person name="Persson T."/>
            <person name="Vanden Heuvel B."/>
            <person name="Benson D."/>
            <person name="Woyke T."/>
        </authorList>
    </citation>
    <scope>NUCLEOTIDE SEQUENCE [LARGE SCALE GENOMIC DNA]</scope>
    <source>
        <strain evidence="13">4085684</strain>
    </source>
</reference>
<dbReference type="GO" id="GO:0006233">
    <property type="term" value="P:dTDP biosynthetic process"/>
    <property type="evidence" value="ECO:0007669"/>
    <property type="project" value="InterPro"/>
</dbReference>
<dbReference type="AlphaFoldDB" id="F8B4B3"/>
<dbReference type="InterPro" id="IPR018094">
    <property type="entry name" value="Thymidylate_kinase"/>
</dbReference>
<protein>
    <recommendedName>
        <fullName evidence="3 10">Thymidylate kinase</fullName>
        <ecNumber evidence="2 10">2.7.4.9</ecNumber>
    </recommendedName>
    <alternativeName>
        <fullName evidence="10">dTMP kinase</fullName>
    </alternativeName>
</protein>
<dbReference type="GO" id="GO:0006227">
    <property type="term" value="P:dUDP biosynthetic process"/>
    <property type="evidence" value="ECO:0007669"/>
    <property type="project" value="TreeGrafter"/>
</dbReference>
<evidence type="ECO:0000256" key="1">
    <source>
        <dbReference type="ARBA" id="ARBA00009776"/>
    </source>
</evidence>
<evidence type="ECO:0000256" key="10">
    <source>
        <dbReference type="HAMAP-Rule" id="MF_00165"/>
    </source>
</evidence>
<evidence type="ECO:0000313" key="12">
    <source>
        <dbReference type="EMBL" id="AEH09399.1"/>
    </source>
</evidence>
<dbReference type="GO" id="GO:0005524">
    <property type="term" value="F:ATP binding"/>
    <property type="evidence" value="ECO:0007669"/>
    <property type="project" value="UniProtKB-UniRule"/>
</dbReference>
<dbReference type="GO" id="GO:0006235">
    <property type="term" value="P:dTTP biosynthetic process"/>
    <property type="evidence" value="ECO:0007669"/>
    <property type="project" value="UniProtKB-UniRule"/>
</dbReference>
<evidence type="ECO:0000256" key="7">
    <source>
        <dbReference type="ARBA" id="ARBA00022777"/>
    </source>
</evidence>
<dbReference type="SUPFAM" id="SSF52540">
    <property type="entry name" value="P-loop containing nucleoside triphosphate hydrolases"/>
    <property type="match status" value="1"/>
</dbReference>
<comment type="caution">
    <text evidence="10">Lacks conserved residue(s) required for the propagation of feature annotation.</text>
</comment>
<evidence type="ECO:0000256" key="3">
    <source>
        <dbReference type="ARBA" id="ARBA00017144"/>
    </source>
</evidence>
<evidence type="ECO:0000256" key="4">
    <source>
        <dbReference type="ARBA" id="ARBA00022679"/>
    </source>
</evidence>
<dbReference type="HAMAP" id="MF_00165">
    <property type="entry name" value="Thymidylate_kinase"/>
    <property type="match status" value="1"/>
</dbReference>
<keyword evidence="13" id="KW-1185">Reference proteome</keyword>
<dbReference type="eggNOG" id="COG0125">
    <property type="taxonomic scope" value="Bacteria"/>
</dbReference>
<accession>F8B4B3</accession>
<comment type="catalytic activity">
    <reaction evidence="9 10">
        <text>dTMP + ATP = dTDP + ADP</text>
        <dbReference type="Rhea" id="RHEA:13517"/>
        <dbReference type="ChEBI" id="CHEBI:30616"/>
        <dbReference type="ChEBI" id="CHEBI:58369"/>
        <dbReference type="ChEBI" id="CHEBI:63528"/>
        <dbReference type="ChEBI" id="CHEBI:456216"/>
        <dbReference type="EC" id="2.7.4.9"/>
    </reaction>
</comment>
<dbReference type="InterPro" id="IPR039430">
    <property type="entry name" value="Thymidylate_kin-like_dom"/>
</dbReference>
<evidence type="ECO:0000259" key="11">
    <source>
        <dbReference type="Pfam" id="PF02223"/>
    </source>
</evidence>
<dbReference type="EMBL" id="CP002801">
    <property type="protein sequence ID" value="AEH09399.1"/>
    <property type="molecule type" value="Genomic_DNA"/>
</dbReference>
<dbReference type="HOGENOM" id="CLU_049131_0_2_11"/>
<evidence type="ECO:0000256" key="5">
    <source>
        <dbReference type="ARBA" id="ARBA00022727"/>
    </source>
</evidence>
<keyword evidence="8 10" id="KW-0067">ATP-binding</keyword>
<dbReference type="GO" id="GO:0004798">
    <property type="term" value="F:dTMP kinase activity"/>
    <property type="evidence" value="ECO:0007669"/>
    <property type="project" value="UniProtKB-UniRule"/>
</dbReference>
<evidence type="ECO:0000256" key="8">
    <source>
        <dbReference type="ARBA" id="ARBA00022840"/>
    </source>
</evidence>
<dbReference type="KEGG" id="fsy:FsymDg_1969"/>
<evidence type="ECO:0000256" key="9">
    <source>
        <dbReference type="ARBA" id="ARBA00048743"/>
    </source>
</evidence>
<name>F8B4B3_9ACTN</name>
<dbReference type="Proteomes" id="UP000001549">
    <property type="component" value="Chromosome"/>
</dbReference>